<keyword evidence="3 6" id="KW-0460">Magnesium</keyword>
<comment type="cofactor">
    <cofactor evidence="6">
        <name>Mg(2+)</name>
        <dbReference type="ChEBI" id="CHEBI:18420"/>
    </cofactor>
    <cofactor evidence="6">
        <name>Mn(2+)</name>
        <dbReference type="ChEBI" id="CHEBI:29035"/>
    </cofactor>
</comment>
<dbReference type="InterPro" id="IPR004433">
    <property type="entry name" value="MenaQ_synth_MenD"/>
</dbReference>
<accession>A0A7I7UHQ2</accession>
<comment type="pathway">
    <text evidence="6">Quinol/quinone metabolism; 1,4-dihydroxy-2-naphthoate biosynthesis; 1,4-dihydroxy-2-naphthoate from chorismate: step 2/7.</text>
</comment>
<evidence type="ECO:0000313" key="9">
    <source>
        <dbReference type="Proteomes" id="UP000467252"/>
    </source>
</evidence>
<dbReference type="GO" id="GO:0030145">
    <property type="term" value="F:manganese ion binding"/>
    <property type="evidence" value="ECO:0007669"/>
    <property type="project" value="UniProtKB-UniRule"/>
</dbReference>
<dbReference type="EC" id="2.2.1.9" evidence="6"/>
<evidence type="ECO:0000259" key="7">
    <source>
        <dbReference type="Pfam" id="PF02776"/>
    </source>
</evidence>
<dbReference type="SUPFAM" id="SSF52518">
    <property type="entry name" value="Thiamin diphosphate-binding fold (THDP-binding)"/>
    <property type="match status" value="2"/>
</dbReference>
<dbReference type="PIRSF" id="PIRSF004983">
    <property type="entry name" value="MenD"/>
    <property type="match status" value="1"/>
</dbReference>
<dbReference type="InterPro" id="IPR029061">
    <property type="entry name" value="THDP-binding"/>
</dbReference>
<comment type="pathway">
    <text evidence="6">Quinol/quinone metabolism; menaquinone biosynthesis.</text>
</comment>
<dbReference type="GO" id="GO:0000287">
    <property type="term" value="F:magnesium ion binding"/>
    <property type="evidence" value="ECO:0007669"/>
    <property type="project" value="UniProtKB-UniRule"/>
</dbReference>
<dbReference type="Pfam" id="PF02776">
    <property type="entry name" value="TPP_enzyme_N"/>
    <property type="match status" value="1"/>
</dbReference>
<evidence type="ECO:0000256" key="5">
    <source>
        <dbReference type="ARBA" id="ARBA00023211"/>
    </source>
</evidence>
<comment type="function">
    <text evidence="6">Catalyzes the thiamine diphosphate-dependent decarboxylation of 2-oxoglutarate and the subsequent addition of the resulting succinic semialdehyde-thiamine pyrophosphate anion to isochorismate to yield 2-succinyl-5-enolpyruvyl-6-hydroxy-3-cyclohexene-1-carboxylate (SEPHCHC).</text>
</comment>
<dbReference type="UniPathway" id="UPA00079"/>
<dbReference type="AlphaFoldDB" id="A0A7I7UHQ2"/>
<evidence type="ECO:0000256" key="1">
    <source>
        <dbReference type="ARBA" id="ARBA00022679"/>
    </source>
</evidence>
<dbReference type="RefSeq" id="WP_163898861.1">
    <property type="nucleotide sequence ID" value="NZ_AP022599.1"/>
</dbReference>
<dbReference type="CDD" id="cd07037">
    <property type="entry name" value="TPP_PYR_MenD"/>
    <property type="match status" value="1"/>
</dbReference>
<comment type="catalytic activity">
    <reaction evidence="6">
        <text>isochorismate + 2-oxoglutarate + H(+) = 5-enolpyruvoyl-6-hydroxy-2-succinyl-cyclohex-3-ene-1-carboxylate + CO2</text>
        <dbReference type="Rhea" id="RHEA:25593"/>
        <dbReference type="ChEBI" id="CHEBI:15378"/>
        <dbReference type="ChEBI" id="CHEBI:16526"/>
        <dbReference type="ChEBI" id="CHEBI:16810"/>
        <dbReference type="ChEBI" id="CHEBI:29780"/>
        <dbReference type="ChEBI" id="CHEBI:58818"/>
        <dbReference type="EC" id="2.2.1.9"/>
    </reaction>
</comment>
<evidence type="ECO:0000313" key="8">
    <source>
        <dbReference type="EMBL" id="BBY80351.1"/>
    </source>
</evidence>
<dbReference type="Gene3D" id="3.40.50.1220">
    <property type="entry name" value="TPP-binding domain"/>
    <property type="match status" value="1"/>
</dbReference>
<comment type="cofactor">
    <cofactor evidence="6">
        <name>thiamine diphosphate</name>
        <dbReference type="ChEBI" id="CHEBI:58937"/>
    </cofactor>
    <text evidence="6">Binds 1 thiamine pyrophosphate per subunit.</text>
</comment>
<dbReference type="NCBIfam" id="TIGR00173">
    <property type="entry name" value="menD"/>
    <property type="match status" value="1"/>
</dbReference>
<protein>
    <recommendedName>
        <fullName evidence="6">2-succinyl-5-enolpyruvyl-6-hydroxy-3-cyclohexene-1-carboxylate synthase</fullName>
        <shortName evidence="6">SEPHCHC synthase</shortName>
        <ecNumber evidence="6">2.2.1.9</ecNumber>
    </recommendedName>
    <alternativeName>
        <fullName evidence="6">Menaquinone biosynthesis protein MenD</fullName>
    </alternativeName>
</protein>
<dbReference type="GO" id="GO:0030976">
    <property type="term" value="F:thiamine pyrophosphate binding"/>
    <property type="evidence" value="ECO:0007669"/>
    <property type="project" value="UniProtKB-UniRule"/>
</dbReference>
<name>A0A7I7UHQ2_MYCPV</name>
<dbReference type="Proteomes" id="UP000467252">
    <property type="component" value="Chromosome"/>
</dbReference>
<dbReference type="EMBL" id="AP022599">
    <property type="protein sequence ID" value="BBY80351.1"/>
    <property type="molecule type" value="Genomic_DNA"/>
</dbReference>
<keyword evidence="4 6" id="KW-0786">Thiamine pyrophosphate</keyword>
<dbReference type="InterPro" id="IPR012001">
    <property type="entry name" value="Thiamin_PyroP_enz_TPP-bd_dom"/>
</dbReference>
<gene>
    <name evidence="6 8" type="primary">menD</name>
    <name evidence="8" type="ORF">MPUL_15090</name>
</gene>
<proteinExistence type="inferred from homology"/>
<evidence type="ECO:0000256" key="2">
    <source>
        <dbReference type="ARBA" id="ARBA00022723"/>
    </source>
</evidence>
<dbReference type="CDD" id="cd02009">
    <property type="entry name" value="TPP_SHCHC_synthase"/>
    <property type="match status" value="1"/>
</dbReference>
<comment type="similarity">
    <text evidence="6">Belongs to the TPP enzyme family. MenD subfamily.</text>
</comment>
<feature type="domain" description="Thiamine pyrophosphate enzyme N-terminal TPP-binding" evidence="7">
    <location>
        <begin position="8"/>
        <end position="122"/>
    </location>
</feature>
<keyword evidence="1 6" id="KW-0808">Transferase</keyword>
<keyword evidence="6" id="KW-0474">Menaquinone biosynthesis</keyword>
<keyword evidence="2 6" id="KW-0479">Metal-binding</keyword>
<evidence type="ECO:0000256" key="4">
    <source>
        <dbReference type="ARBA" id="ARBA00023052"/>
    </source>
</evidence>
<dbReference type="HAMAP" id="MF_01659">
    <property type="entry name" value="MenD"/>
    <property type="match status" value="1"/>
</dbReference>
<reference evidence="8 9" key="1">
    <citation type="journal article" date="2019" name="Emerg. Microbes Infect.">
        <title>Comprehensive subspecies identification of 175 nontuberculous mycobacteria species based on 7547 genomic profiles.</title>
        <authorList>
            <person name="Matsumoto Y."/>
            <person name="Kinjo T."/>
            <person name="Motooka D."/>
            <person name="Nabeya D."/>
            <person name="Jung N."/>
            <person name="Uechi K."/>
            <person name="Horii T."/>
            <person name="Iida T."/>
            <person name="Fujita J."/>
            <person name="Nakamura S."/>
        </authorList>
    </citation>
    <scope>NUCLEOTIDE SEQUENCE [LARGE SCALE GENOMIC DNA]</scope>
    <source>
        <strain evidence="8 9">JCM 6370</strain>
    </source>
</reference>
<sequence length="549" mass="57814">MNPSTAQARVVVDELIRGGVRDVVLCPGSRNAPLAFALQDADRTGRIRLHVRIDERTAGFLAIGLAVAEQAPVCVAMTSGTAVANLGPAVVEANYARVPLIVLSANRPYELLGTGANQTFEQLGYFGTQVRASISLGLAEDATERMAELNAQWRSATCRVLVAAMGSRSANAGPVQFDIPLREPLVPDASEARDSLGYAPEGRRGGKPWTYTPPVTFDQPLDIDLTPDTVVIAGHGAGEHPNLAALPTVAEPTAPPPANPLHPLALPLIHPKQVIMLGRPTLHRPVSALLADPSVPVYALTTGPRWPDVSGNSQATGTRAVTTGAPHPAWLKRCEEFNRHAVDAVRNQLRTHPLTTGLHVAAAVADALRPGDQLVLGASNPVRDAALVGLNPHGIKVRSNRGVAGIDGTVSTAIGAALAHERTTGGGRTVALLGDLTFVHDSSGLLIGPTEPTPRNLTIVVSNDNGGGIFELLEQGDPRFSDVSSRIFGTPHDVDVGALCRAYHVESRQLEVNDLAPALDEPHEGMRVLEVKADRSSLRALHASIKAAL</sequence>
<dbReference type="GO" id="GO:0009234">
    <property type="term" value="P:menaquinone biosynthetic process"/>
    <property type="evidence" value="ECO:0007669"/>
    <property type="project" value="UniProtKB-UniRule"/>
</dbReference>
<evidence type="ECO:0000256" key="3">
    <source>
        <dbReference type="ARBA" id="ARBA00022842"/>
    </source>
</evidence>
<dbReference type="PANTHER" id="PTHR42916">
    <property type="entry name" value="2-SUCCINYL-5-ENOLPYRUVYL-6-HYDROXY-3-CYCLOHEXENE-1-CARBOXYLATE SYNTHASE"/>
    <property type="match status" value="1"/>
</dbReference>
<dbReference type="PANTHER" id="PTHR42916:SF1">
    <property type="entry name" value="PROTEIN PHYLLO, CHLOROPLASTIC"/>
    <property type="match status" value="1"/>
</dbReference>
<dbReference type="UniPathway" id="UPA01057">
    <property type="reaction ID" value="UER00164"/>
</dbReference>
<keyword evidence="9" id="KW-1185">Reference proteome</keyword>
<comment type="subunit">
    <text evidence="6">Homodimer.</text>
</comment>
<evidence type="ECO:0000256" key="6">
    <source>
        <dbReference type="HAMAP-Rule" id="MF_01659"/>
    </source>
</evidence>
<dbReference type="GO" id="GO:0070204">
    <property type="term" value="F:2-succinyl-5-enolpyruvyl-6-hydroxy-3-cyclohexene-1-carboxylic-acid synthase activity"/>
    <property type="evidence" value="ECO:0007669"/>
    <property type="project" value="UniProtKB-UniRule"/>
</dbReference>
<organism evidence="8 9">
    <name type="scientific">Mycolicibacterium pulveris</name>
    <name type="common">Mycobacterium pulveris</name>
    <dbReference type="NCBI Taxonomy" id="36813"/>
    <lineage>
        <taxon>Bacteria</taxon>
        <taxon>Bacillati</taxon>
        <taxon>Actinomycetota</taxon>
        <taxon>Actinomycetes</taxon>
        <taxon>Mycobacteriales</taxon>
        <taxon>Mycobacteriaceae</taxon>
        <taxon>Mycolicibacterium</taxon>
    </lineage>
</organism>
<dbReference type="Gene3D" id="3.40.50.970">
    <property type="match status" value="2"/>
</dbReference>
<keyword evidence="5 6" id="KW-0464">Manganese</keyword>